<feature type="signal peptide" evidence="1">
    <location>
        <begin position="1"/>
        <end position="20"/>
    </location>
</feature>
<comment type="caution">
    <text evidence="2">The sequence shown here is derived from an EMBL/GenBank/DDBJ whole genome shotgun (WGS) entry which is preliminary data.</text>
</comment>
<proteinExistence type="predicted"/>
<reference evidence="2 3" key="1">
    <citation type="submission" date="2019-04" db="EMBL/GenBank/DDBJ databases">
        <title>Azoarcus rhizosphaerae sp. nov. isolated from rhizosphere of Ficus religiosa.</title>
        <authorList>
            <person name="Lin S.-Y."/>
            <person name="Hameed A."/>
            <person name="Hsu Y.-H."/>
            <person name="Young C.-C."/>
        </authorList>
    </citation>
    <scope>NUCLEOTIDE SEQUENCE [LARGE SCALE GENOMIC DNA]</scope>
    <source>
        <strain evidence="2 3">CC-YHH848</strain>
    </source>
</reference>
<keyword evidence="1" id="KW-0732">Signal</keyword>
<dbReference type="AlphaFoldDB" id="A0A4S4AAK9"/>
<dbReference type="RefSeq" id="WP_136386828.1">
    <property type="nucleotide sequence ID" value="NZ_SSOD01000022.1"/>
</dbReference>
<name>A0A4S4AAK9_9RHOO</name>
<evidence type="ECO:0000313" key="2">
    <source>
        <dbReference type="EMBL" id="THF55912.1"/>
    </source>
</evidence>
<dbReference type="OrthoDB" id="9993781at2"/>
<keyword evidence="3" id="KW-1185">Reference proteome</keyword>
<feature type="chain" id="PRO_5020349613" evidence="1">
    <location>
        <begin position="21"/>
        <end position="80"/>
    </location>
</feature>
<protein>
    <submittedName>
        <fullName evidence="2">Uncharacterized protein</fullName>
    </submittedName>
</protein>
<dbReference type="Proteomes" id="UP000307956">
    <property type="component" value="Unassembled WGS sequence"/>
</dbReference>
<dbReference type="EMBL" id="SSOD01000022">
    <property type="protein sequence ID" value="THF55912.1"/>
    <property type="molecule type" value="Genomic_DNA"/>
</dbReference>
<dbReference type="PROSITE" id="PS51257">
    <property type="entry name" value="PROKAR_LIPOPROTEIN"/>
    <property type="match status" value="1"/>
</dbReference>
<gene>
    <name evidence="2" type="ORF">E6O51_20210</name>
</gene>
<organism evidence="2 3">
    <name type="scientific">Pseudothauera rhizosphaerae</name>
    <dbReference type="NCBI Taxonomy" id="2565932"/>
    <lineage>
        <taxon>Bacteria</taxon>
        <taxon>Pseudomonadati</taxon>
        <taxon>Pseudomonadota</taxon>
        <taxon>Betaproteobacteria</taxon>
        <taxon>Rhodocyclales</taxon>
        <taxon>Zoogloeaceae</taxon>
        <taxon>Pseudothauera</taxon>
    </lineage>
</organism>
<evidence type="ECO:0000313" key="3">
    <source>
        <dbReference type="Proteomes" id="UP000307956"/>
    </source>
</evidence>
<accession>A0A4S4AAK9</accession>
<evidence type="ECO:0000256" key="1">
    <source>
        <dbReference type="SAM" id="SignalP"/>
    </source>
</evidence>
<sequence>MKLLLIWILAASGATLTGCASTPSIPHTDSVPKADPLECVLRCPDPPPRSLPRELWEVEVLSWGLACRALHNDCVDGLLK</sequence>